<dbReference type="Proteomes" id="UP000284395">
    <property type="component" value="Unassembled WGS sequence"/>
</dbReference>
<evidence type="ECO:0000313" key="2">
    <source>
        <dbReference type="Proteomes" id="UP000284395"/>
    </source>
</evidence>
<evidence type="ECO:0000313" key="1">
    <source>
        <dbReference type="EMBL" id="RKF22799.1"/>
    </source>
</evidence>
<comment type="caution">
    <text evidence="1">The sequence shown here is derived from an EMBL/GenBank/DDBJ whole genome shotgun (WGS) entry which is preliminary data.</text>
</comment>
<accession>A0A420EQ41</accession>
<protein>
    <submittedName>
        <fullName evidence="1">Uncharacterized protein</fullName>
    </submittedName>
</protein>
<sequence>MAEKNGAKVREAADGSKFVQIKNGWQGITLLFRVTPEGGGSLIELKKFYPMGIAAHKQCY</sequence>
<dbReference type="OrthoDB" id="7571651at2"/>
<dbReference type="AlphaFoldDB" id="A0A420EQ41"/>
<name>A0A420EQ41_9SPHN</name>
<keyword evidence="2" id="KW-1185">Reference proteome</keyword>
<dbReference type="EMBL" id="RAPF01000002">
    <property type="protein sequence ID" value="RKF22799.1"/>
    <property type="molecule type" value="Genomic_DNA"/>
</dbReference>
<organism evidence="1 2">
    <name type="scientific">Altericroceibacterium spongiae</name>
    <dbReference type="NCBI Taxonomy" id="2320269"/>
    <lineage>
        <taxon>Bacteria</taxon>
        <taxon>Pseudomonadati</taxon>
        <taxon>Pseudomonadota</taxon>
        <taxon>Alphaproteobacteria</taxon>
        <taxon>Sphingomonadales</taxon>
        <taxon>Erythrobacteraceae</taxon>
        <taxon>Altericroceibacterium</taxon>
    </lineage>
</organism>
<proteinExistence type="predicted"/>
<reference evidence="1 2" key="1">
    <citation type="submission" date="2018-09" db="EMBL/GenBank/DDBJ databases">
        <title>Altererythrobacter spongiae sp. nov., isolated from a marine sponge.</title>
        <authorList>
            <person name="Zhuang L."/>
            <person name="Luo L."/>
        </authorList>
    </citation>
    <scope>NUCLEOTIDE SEQUENCE [LARGE SCALE GENOMIC DNA]</scope>
    <source>
        <strain evidence="1 2">HN-Y73</strain>
    </source>
</reference>
<gene>
    <name evidence="1" type="ORF">D6851_05855</name>
</gene>